<dbReference type="EMBL" id="MN740770">
    <property type="protein sequence ID" value="QHU10709.1"/>
    <property type="molecule type" value="Genomic_DNA"/>
</dbReference>
<accession>A0A6C0JZ11</accession>
<evidence type="ECO:0000313" key="1">
    <source>
        <dbReference type="EMBL" id="QHU10709.1"/>
    </source>
</evidence>
<protein>
    <submittedName>
        <fullName evidence="1">Uncharacterized protein</fullName>
    </submittedName>
</protein>
<proteinExistence type="predicted"/>
<name>A0A6C0JZ11_9ZZZZ</name>
<dbReference type="AlphaFoldDB" id="A0A6C0JZ11"/>
<organism evidence="1">
    <name type="scientific">viral metagenome</name>
    <dbReference type="NCBI Taxonomy" id="1070528"/>
    <lineage>
        <taxon>unclassified sequences</taxon>
        <taxon>metagenomes</taxon>
        <taxon>organismal metagenomes</taxon>
    </lineage>
</organism>
<sequence length="99" mass="11913">MIEQTKIEKPPRNALLIALHILQMIPEDKKDFYNALDHLIKSDFFYKDAIALGLPYSWIKLEQIMHRYIPTPREEWEEKIVNFYIGKKFIYSESNKKII</sequence>
<reference evidence="1" key="1">
    <citation type="journal article" date="2020" name="Nature">
        <title>Giant virus diversity and host interactions through global metagenomics.</title>
        <authorList>
            <person name="Schulz F."/>
            <person name="Roux S."/>
            <person name="Paez-Espino D."/>
            <person name="Jungbluth S."/>
            <person name="Walsh D.A."/>
            <person name="Denef V.J."/>
            <person name="McMahon K.D."/>
            <person name="Konstantinidis K.T."/>
            <person name="Eloe-Fadrosh E.A."/>
            <person name="Kyrpides N.C."/>
            <person name="Woyke T."/>
        </authorList>
    </citation>
    <scope>NUCLEOTIDE SEQUENCE</scope>
    <source>
        <strain evidence="1">GVMAG-S-1101165-83</strain>
    </source>
</reference>